<dbReference type="InterPro" id="IPR011993">
    <property type="entry name" value="PH-like_dom_sf"/>
</dbReference>
<dbReference type="STRING" id="6689.A0A423U3E3"/>
<proteinExistence type="predicted"/>
<dbReference type="InterPro" id="IPR035676">
    <property type="entry name" value="SHC_SH2"/>
</dbReference>
<keyword evidence="7" id="KW-1185">Reference proteome</keyword>
<dbReference type="GO" id="GO:0005886">
    <property type="term" value="C:plasma membrane"/>
    <property type="evidence" value="ECO:0007669"/>
    <property type="project" value="TreeGrafter"/>
</dbReference>
<dbReference type="SMART" id="SM00252">
    <property type="entry name" value="SH2"/>
    <property type="match status" value="1"/>
</dbReference>
<dbReference type="GO" id="GO:0007169">
    <property type="term" value="P:cell surface receptor protein tyrosine kinase signaling pathway"/>
    <property type="evidence" value="ECO:0007669"/>
    <property type="project" value="TreeGrafter"/>
</dbReference>
<evidence type="ECO:0000256" key="1">
    <source>
        <dbReference type="ARBA" id="ARBA00022999"/>
    </source>
</evidence>
<feature type="compositionally biased region" description="Low complexity" evidence="3">
    <location>
        <begin position="206"/>
        <end position="234"/>
    </location>
</feature>
<feature type="domain" description="SH2" evidence="5">
    <location>
        <begin position="350"/>
        <end position="441"/>
    </location>
</feature>
<protein>
    <submittedName>
        <fullName evidence="6">SHC-transforming protein 1</fullName>
    </submittedName>
</protein>
<dbReference type="OrthoDB" id="5914531at2759"/>
<dbReference type="PRINTS" id="PR00629">
    <property type="entry name" value="SHCPIDOMAIN"/>
</dbReference>
<evidence type="ECO:0000313" key="7">
    <source>
        <dbReference type="Proteomes" id="UP000283509"/>
    </source>
</evidence>
<dbReference type="PROSITE" id="PS50001">
    <property type="entry name" value="SH2"/>
    <property type="match status" value="1"/>
</dbReference>
<dbReference type="InterPro" id="IPR051235">
    <property type="entry name" value="CEP152/SHC-Transforming"/>
</dbReference>
<accession>A0A423U3E3</accession>
<dbReference type="SUPFAM" id="SSF55550">
    <property type="entry name" value="SH2 domain"/>
    <property type="match status" value="1"/>
</dbReference>
<dbReference type="FunFam" id="3.30.505.10:FF:000005">
    <property type="entry name" value="SHC-transforming protein 1 isoform 3"/>
    <property type="match status" value="1"/>
</dbReference>
<evidence type="ECO:0000256" key="3">
    <source>
        <dbReference type="SAM" id="MobiDB-lite"/>
    </source>
</evidence>
<dbReference type="GO" id="GO:0030971">
    <property type="term" value="F:receptor tyrosine kinase binding"/>
    <property type="evidence" value="ECO:0007669"/>
    <property type="project" value="TreeGrafter"/>
</dbReference>
<dbReference type="EMBL" id="QCYY01000715">
    <property type="protein sequence ID" value="ROT83227.1"/>
    <property type="molecule type" value="Genomic_DNA"/>
</dbReference>
<dbReference type="AlphaFoldDB" id="A0A423U3E3"/>
<dbReference type="SMART" id="SM00462">
    <property type="entry name" value="PTB"/>
    <property type="match status" value="1"/>
</dbReference>
<dbReference type="InterPro" id="IPR006019">
    <property type="entry name" value="PID_Shc-like"/>
</dbReference>
<dbReference type="InterPro" id="IPR036860">
    <property type="entry name" value="SH2_dom_sf"/>
</dbReference>
<dbReference type="PROSITE" id="PS01179">
    <property type="entry name" value="PID"/>
    <property type="match status" value="1"/>
</dbReference>
<dbReference type="Proteomes" id="UP000283509">
    <property type="component" value="Unassembled WGS sequence"/>
</dbReference>
<dbReference type="InterPro" id="IPR000980">
    <property type="entry name" value="SH2"/>
</dbReference>
<evidence type="ECO:0000313" key="6">
    <source>
        <dbReference type="EMBL" id="ROT83227.1"/>
    </source>
</evidence>
<dbReference type="PRINTS" id="PR00401">
    <property type="entry name" value="SH2DOMAIN"/>
</dbReference>
<organism evidence="6 7">
    <name type="scientific">Penaeus vannamei</name>
    <name type="common">Whiteleg shrimp</name>
    <name type="synonym">Litopenaeus vannamei</name>
    <dbReference type="NCBI Taxonomy" id="6689"/>
    <lineage>
        <taxon>Eukaryota</taxon>
        <taxon>Metazoa</taxon>
        <taxon>Ecdysozoa</taxon>
        <taxon>Arthropoda</taxon>
        <taxon>Crustacea</taxon>
        <taxon>Multicrustacea</taxon>
        <taxon>Malacostraca</taxon>
        <taxon>Eumalacostraca</taxon>
        <taxon>Eucarida</taxon>
        <taxon>Decapoda</taxon>
        <taxon>Dendrobranchiata</taxon>
        <taxon>Penaeoidea</taxon>
        <taxon>Penaeidae</taxon>
        <taxon>Penaeus</taxon>
    </lineage>
</organism>
<dbReference type="PANTHER" id="PTHR10337">
    <property type="entry name" value="SHC TRANSFORMING PROTEIN"/>
    <property type="match status" value="1"/>
</dbReference>
<name>A0A423U3E3_PENVA</name>
<comment type="caution">
    <text evidence="6">The sequence shown here is derived from an EMBL/GenBank/DDBJ whole genome shotgun (WGS) entry which is preliminary data.</text>
</comment>
<keyword evidence="1 2" id="KW-0727">SH2 domain</keyword>
<dbReference type="SUPFAM" id="SSF50729">
    <property type="entry name" value="PH domain-like"/>
    <property type="match status" value="1"/>
</dbReference>
<gene>
    <name evidence="6" type="ORF">C7M84_023589</name>
</gene>
<feature type="region of interest" description="Disordered" evidence="3">
    <location>
        <begin position="150"/>
        <end position="235"/>
    </location>
</feature>
<sequence length="446" mass="47883">MKSLNFDTRSLIAKECISRVCEAAGLKTADRKRKVVKTIGRILGERPMMEHAGSNVNLTITSTALTLSILESGQVVACHDMPNISFASGGDPDTLDFIAYVAKDSRYGRACFVLECGGGLAQDVITTIGQAFELRFKEYLKRTPSVQYTSVKSDKSGMNGEGAGWGRDDPEYYNDLPGKVPPDLPPPPVPPLPQYSASDSKRPTMVTSVQVPATSSSSGSTSSVSPVPSSGASTILLNSHQPLTGKVSDNLIDFTSEGAQPPPMRCEPEYVNDAVIKQKQLLDQRDPFDMQPFITQLSQLSGGVSSGSTAGAIGGAGAVASGTVPSSGAVGGNTKPLPLNQRLQLQREPWFHGAISRKEAEMLLVQDGDFLVRESQGTAGQYVLTGMQNNTKKHLLLVDPEGVVRTKSRTFDSVSHLINYHRDNELPIVSAESALVLRNPVLRRIR</sequence>
<dbReference type="Pfam" id="PF00017">
    <property type="entry name" value="SH2"/>
    <property type="match status" value="1"/>
</dbReference>
<evidence type="ECO:0000259" key="5">
    <source>
        <dbReference type="PROSITE" id="PS50001"/>
    </source>
</evidence>
<evidence type="ECO:0000259" key="4">
    <source>
        <dbReference type="PROSITE" id="PS01179"/>
    </source>
</evidence>
<dbReference type="InterPro" id="IPR006020">
    <property type="entry name" value="PTB/PI_dom"/>
</dbReference>
<dbReference type="GO" id="GO:0035556">
    <property type="term" value="P:intracellular signal transduction"/>
    <property type="evidence" value="ECO:0007669"/>
    <property type="project" value="InterPro"/>
</dbReference>
<dbReference type="Pfam" id="PF00640">
    <property type="entry name" value="PID"/>
    <property type="match status" value="1"/>
</dbReference>
<feature type="compositionally biased region" description="Pro residues" evidence="3">
    <location>
        <begin position="179"/>
        <end position="193"/>
    </location>
</feature>
<feature type="domain" description="PID" evidence="4">
    <location>
        <begin position="1"/>
        <end position="144"/>
    </location>
</feature>
<dbReference type="FunFam" id="2.30.29.30:FF:000377">
    <property type="entry name" value="Shc transforming protein"/>
    <property type="match status" value="1"/>
</dbReference>
<reference evidence="6 7" key="1">
    <citation type="submission" date="2018-04" db="EMBL/GenBank/DDBJ databases">
        <authorList>
            <person name="Zhang X."/>
            <person name="Yuan J."/>
            <person name="Li F."/>
            <person name="Xiang J."/>
        </authorList>
    </citation>
    <scope>NUCLEOTIDE SEQUENCE [LARGE SCALE GENOMIC DNA]</scope>
    <source>
        <tissue evidence="6">Muscle</tissue>
    </source>
</reference>
<dbReference type="CDD" id="cd09925">
    <property type="entry name" value="SH2_SHC"/>
    <property type="match status" value="1"/>
</dbReference>
<dbReference type="CDD" id="cd01209">
    <property type="entry name" value="PTB_Shc"/>
    <property type="match status" value="1"/>
</dbReference>
<evidence type="ECO:0000256" key="2">
    <source>
        <dbReference type="PROSITE-ProRule" id="PRU00191"/>
    </source>
</evidence>
<reference evidence="6 7" key="2">
    <citation type="submission" date="2019-01" db="EMBL/GenBank/DDBJ databases">
        <title>The decoding of complex shrimp genome reveals the adaptation for benthos swimmer, frequently molting mechanism and breeding impact on genome.</title>
        <authorList>
            <person name="Sun Y."/>
            <person name="Gao Y."/>
            <person name="Yu Y."/>
        </authorList>
    </citation>
    <scope>NUCLEOTIDE SEQUENCE [LARGE SCALE GENOMIC DNA]</scope>
    <source>
        <tissue evidence="6">Muscle</tissue>
    </source>
</reference>
<dbReference type="PANTHER" id="PTHR10337:SF11">
    <property type="entry name" value="DSHC PROTEIN"/>
    <property type="match status" value="1"/>
</dbReference>
<dbReference type="Gene3D" id="2.30.29.30">
    <property type="entry name" value="Pleckstrin-homology domain (PH domain)/Phosphotyrosine-binding domain (PTB)"/>
    <property type="match status" value="1"/>
</dbReference>
<dbReference type="Gene3D" id="3.30.505.10">
    <property type="entry name" value="SH2 domain"/>
    <property type="match status" value="1"/>
</dbReference>